<sequence length="80" mass="8585">MKVAFYLVFLAVTISSTIVALDPCNKKNCKDHVGPVCGNDNVTYASLCDLTSVMCEHPERRVGMGYDGPCGQTSSGSFSF</sequence>
<dbReference type="Proteomes" id="UP000602510">
    <property type="component" value="Unassembled WGS sequence"/>
</dbReference>
<feature type="signal peptide" evidence="1">
    <location>
        <begin position="1"/>
        <end position="20"/>
    </location>
</feature>
<dbReference type="SUPFAM" id="SSF100895">
    <property type="entry name" value="Kazal-type serine protease inhibitors"/>
    <property type="match status" value="1"/>
</dbReference>
<dbReference type="AlphaFoldDB" id="A0A833RV16"/>
<evidence type="ECO:0000256" key="1">
    <source>
        <dbReference type="SAM" id="SignalP"/>
    </source>
</evidence>
<evidence type="ECO:0000313" key="6">
    <source>
        <dbReference type="Proteomes" id="UP000602510"/>
    </source>
</evidence>
<reference evidence="3" key="1">
    <citation type="submission" date="2020-04" db="EMBL/GenBank/DDBJ databases">
        <title>Hybrid Assembly of Korean Phytophthora infestans isolates.</title>
        <authorList>
            <person name="Prokchorchik M."/>
            <person name="Lee Y."/>
            <person name="Seo J."/>
            <person name="Cho J.-H."/>
            <person name="Park Y.-E."/>
            <person name="Jang D.-C."/>
            <person name="Im J.-S."/>
            <person name="Choi J.-G."/>
            <person name="Park H.-J."/>
            <person name="Lee G.-B."/>
            <person name="Lee Y.-G."/>
            <person name="Hong S.-Y."/>
            <person name="Cho K."/>
            <person name="Sohn K.H."/>
        </authorList>
    </citation>
    <scope>NUCLEOTIDE SEQUENCE</scope>
    <source>
        <strain evidence="3">KR_1_A1</strain>
        <strain evidence="4">KR_2_A2</strain>
    </source>
</reference>
<comment type="caution">
    <text evidence="3">The sequence shown here is derived from an EMBL/GenBank/DDBJ whole genome shotgun (WGS) entry which is preliminary data.</text>
</comment>
<proteinExistence type="predicted"/>
<dbReference type="EMBL" id="WSZM01000394">
    <property type="protein sequence ID" value="KAF4033987.1"/>
    <property type="molecule type" value="Genomic_DNA"/>
</dbReference>
<accession>A0A833RV16</accession>
<dbReference type="EMBL" id="JAACNO010000304">
    <property type="protein sequence ID" value="KAF4148295.1"/>
    <property type="molecule type" value="Genomic_DNA"/>
</dbReference>
<dbReference type="EMBL" id="JAACNO010000455">
    <property type="protein sequence ID" value="KAF4147521.1"/>
    <property type="molecule type" value="Genomic_DNA"/>
</dbReference>
<dbReference type="CDD" id="cd00104">
    <property type="entry name" value="KAZAL_FS"/>
    <property type="match status" value="1"/>
</dbReference>
<dbReference type="InterPro" id="IPR002350">
    <property type="entry name" value="Kazal_dom"/>
</dbReference>
<organism evidence="3 6">
    <name type="scientific">Phytophthora infestans</name>
    <name type="common">Potato late blight agent</name>
    <name type="synonym">Botrytis infestans</name>
    <dbReference type="NCBI Taxonomy" id="4787"/>
    <lineage>
        <taxon>Eukaryota</taxon>
        <taxon>Sar</taxon>
        <taxon>Stramenopiles</taxon>
        <taxon>Oomycota</taxon>
        <taxon>Peronosporomycetes</taxon>
        <taxon>Peronosporales</taxon>
        <taxon>Peronosporaceae</taxon>
        <taxon>Phytophthora</taxon>
    </lineage>
</organism>
<dbReference type="PROSITE" id="PS51465">
    <property type="entry name" value="KAZAL_2"/>
    <property type="match status" value="1"/>
</dbReference>
<gene>
    <name evidence="3" type="ORF">GN244_ATG14063</name>
    <name evidence="5" type="ORF">GN958_ATG02513</name>
    <name evidence="4" type="ORF">GN958_ATG03291</name>
</gene>
<dbReference type="Proteomes" id="UP000704712">
    <property type="component" value="Unassembled WGS sequence"/>
</dbReference>
<dbReference type="Gene3D" id="3.30.60.30">
    <property type="match status" value="1"/>
</dbReference>
<protein>
    <submittedName>
        <fullName evidence="3">Kazal-type serine protease inhibitor domain</fullName>
    </submittedName>
</protein>
<dbReference type="Pfam" id="PF07648">
    <property type="entry name" value="Kazal_2"/>
    <property type="match status" value="1"/>
</dbReference>
<evidence type="ECO:0000313" key="4">
    <source>
        <dbReference type="EMBL" id="KAF4147521.1"/>
    </source>
</evidence>
<feature type="chain" id="PRO_5032619371" evidence="1">
    <location>
        <begin position="21"/>
        <end position="80"/>
    </location>
</feature>
<keyword evidence="6" id="KW-1185">Reference proteome</keyword>
<name>A0A833RV16_PHYIN</name>
<evidence type="ECO:0000313" key="3">
    <source>
        <dbReference type="EMBL" id="KAF4033987.1"/>
    </source>
</evidence>
<dbReference type="InterPro" id="IPR036058">
    <property type="entry name" value="Kazal_dom_sf"/>
</dbReference>
<evidence type="ECO:0000313" key="5">
    <source>
        <dbReference type="EMBL" id="KAF4148295.1"/>
    </source>
</evidence>
<evidence type="ECO:0000259" key="2">
    <source>
        <dbReference type="PROSITE" id="PS51465"/>
    </source>
</evidence>
<dbReference type="SMART" id="SM00280">
    <property type="entry name" value="KAZAL"/>
    <property type="match status" value="1"/>
</dbReference>
<keyword evidence="1" id="KW-0732">Signal</keyword>
<feature type="domain" description="Kazal-like" evidence="2">
    <location>
        <begin position="18"/>
        <end position="72"/>
    </location>
</feature>